<dbReference type="GO" id="GO:0046872">
    <property type="term" value="F:metal ion binding"/>
    <property type="evidence" value="ECO:0007669"/>
    <property type="project" value="InterPro"/>
</dbReference>
<dbReference type="InterPro" id="IPR052032">
    <property type="entry name" value="ATP-dep_AA_Ligase"/>
</dbReference>
<keyword evidence="1" id="KW-0436">Ligase</keyword>
<dbReference type="SUPFAM" id="SSF56059">
    <property type="entry name" value="Glutathione synthetase ATP-binding domain-like"/>
    <property type="match status" value="1"/>
</dbReference>
<reference evidence="6 7" key="1">
    <citation type="journal article" date="2013" name="Mar. Genomics">
        <title>Expression of sulfatases in Rhodopirellula baltica and the diversity of sulfatases in the genus Rhodopirellula.</title>
        <authorList>
            <person name="Wegner C.E."/>
            <person name="Richter-Heitmann T."/>
            <person name="Klindworth A."/>
            <person name="Klockow C."/>
            <person name="Richter M."/>
            <person name="Achstetter T."/>
            <person name="Glockner F.O."/>
            <person name="Harder J."/>
        </authorList>
    </citation>
    <scope>NUCLEOTIDE SEQUENCE [LARGE SCALE GENOMIC DNA]</scope>
    <source>
        <strain evidence="6 7">SM1</strain>
    </source>
</reference>
<dbReference type="Pfam" id="PF13535">
    <property type="entry name" value="ATP-grasp_4"/>
    <property type="match status" value="1"/>
</dbReference>
<comment type="caution">
    <text evidence="6">The sequence shown here is derived from an EMBL/GenBank/DDBJ whole genome shotgun (WGS) entry which is preliminary data.</text>
</comment>
<sequence>MKKALVISVGWEQQPLIQRLQSQGYDIYGIHPNGDFPKDAELADVCVCDVRDLSSVWDYASKVSPDLVIADQCDYSHYAQAVVSQRMGLPGPSIRAAHISCNKFEQRTICASSGFETPKFFQCKSPEEADKAAREIGFPLIVKPVDNRGSFGVNRVDSPEQVRHAYWDAVCNSHSRYVLLEEFIHGVQITVDGYAFPKSGCRSLALATKTLLDDPERQVAVDIIYPGELPKHVRQKAMQINEQINTALGYDFGMTHSEYMVTEDERIILIESANRGGGCFTSELIAPTVSGIDLVGQYISDTAGETQDLYTAPNETPTILKFITFPPGQVKGITGTEAAMKTEGTLALRLQIAAGSDIQPVSTDANRHGFIIFSSETMVRQRAIDAFKMIDVTYDQVQPS</sequence>
<dbReference type="PANTHER" id="PTHR43585:SF2">
    <property type="entry name" value="ATP-GRASP ENZYME FSQD"/>
    <property type="match status" value="1"/>
</dbReference>
<accession>M5RYS0</accession>
<dbReference type="OrthoDB" id="9813261at2"/>
<dbReference type="AlphaFoldDB" id="M5RYS0"/>
<dbReference type="PROSITE" id="PS50975">
    <property type="entry name" value="ATP_GRASP"/>
    <property type="match status" value="1"/>
</dbReference>
<dbReference type="InterPro" id="IPR040570">
    <property type="entry name" value="LAL_C2"/>
</dbReference>
<dbReference type="PATRIC" id="fig|1265738.3.peg.2539"/>
<dbReference type="EMBL" id="ANOG01000359">
    <property type="protein sequence ID" value="EMI20547.1"/>
    <property type="molecule type" value="Genomic_DNA"/>
</dbReference>
<dbReference type="InterPro" id="IPR013815">
    <property type="entry name" value="ATP_grasp_subdomain_1"/>
</dbReference>
<dbReference type="GO" id="GO:0005524">
    <property type="term" value="F:ATP binding"/>
    <property type="evidence" value="ECO:0007669"/>
    <property type="project" value="UniProtKB-UniRule"/>
</dbReference>
<evidence type="ECO:0000256" key="4">
    <source>
        <dbReference type="PROSITE-ProRule" id="PRU00409"/>
    </source>
</evidence>
<dbReference type="InterPro" id="IPR011761">
    <property type="entry name" value="ATP-grasp"/>
</dbReference>
<keyword evidence="3 4" id="KW-0067">ATP-binding</keyword>
<evidence type="ECO:0000256" key="3">
    <source>
        <dbReference type="ARBA" id="ARBA00022840"/>
    </source>
</evidence>
<dbReference type="Gene3D" id="3.30.1490.20">
    <property type="entry name" value="ATP-grasp fold, A domain"/>
    <property type="match status" value="1"/>
</dbReference>
<dbReference type="Gene3D" id="3.40.50.20">
    <property type="match status" value="1"/>
</dbReference>
<evidence type="ECO:0000313" key="7">
    <source>
        <dbReference type="Proteomes" id="UP000011991"/>
    </source>
</evidence>
<dbReference type="PANTHER" id="PTHR43585">
    <property type="entry name" value="FUMIPYRROLE BIOSYNTHESIS PROTEIN C"/>
    <property type="match status" value="1"/>
</dbReference>
<dbReference type="Gene3D" id="3.30.470.20">
    <property type="entry name" value="ATP-grasp fold, B domain"/>
    <property type="match status" value="1"/>
</dbReference>
<name>M5RYS0_9BACT</name>
<evidence type="ECO:0000256" key="1">
    <source>
        <dbReference type="ARBA" id="ARBA00022598"/>
    </source>
</evidence>
<protein>
    <submittedName>
        <fullName evidence="6">Carbamoyl-phosphate synthase large chain</fullName>
    </submittedName>
</protein>
<proteinExistence type="predicted"/>
<evidence type="ECO:0000256" key="2">
    <source>
        <dbReference type="ARBA" id="ARBA00022741"/>
    </source>
</evidence>
<organism evidence="6 7">
    <name type="scientific">Rhodopirellula maiorica SM1</name>
    <dbReference type="NCBI Taxonomy" id="1265738"/>
    <lineage>
        <taxon>Bacteria</taxon>
        <taxon>Pseudomonadati</taxon>
        <taxon>Planctomycetota</taxon>
        <taxon>Planctomycetia</taxon>
        <taxon>Pirellulales</taxon>
        <taxon>Pirellulaceae</taxon>
        <taxon>Novipirellula</taxon>
    </lineage>
</organism>
<dbReference type="Pfam" id="PF18603">
    <property type="entry name" value="LAL_C2"/>
    <property type="match status" value="1"/>
</dbReference>
<evidence type="ECO:0000259" key="5">
    <source>
        <dbReference type="PROSITE" id="PS50975"/>
    </source>
</evidence>
<gene>
    <name evidence="6" type="ORF">RMSM_02526</name>
</gene>
<dbReference type="GO" id="GO:0016874">
    <property type="term" value="F:ligase activity"/>
    <property type="evidence" value="ECO:0007669"/>
    <property type="project" value="UniProtKB-KW"/>
</dbReference>
<dbReference type="RefSeq" id="WP_008695749.1">
    <property type="nucleotide sequence ID" value="NZ_ANOG01000359.1"/>
</dbReference>
<keyword evidence="7" id="KW-1185">Reference proteome</keyword>
<evidence type="ECO:0000313" key="6">
    <source>
        <dbReference type="EMBL" id="EMI20547.1"/>
    </source>
</evidence>
<keyword evidence="2 4" id="KW-0547">Nucleotide-binding</keyword>
<feature type="domain" description="ATP-grasp" evidence="5">
    <location>
        <begin position="107"/>
        <end position="303"/>
    </location>
</feature>
<dbReference type="Proteomes" id="UP000011991">
    <property type="component" value="Unassembled WGS sequence"/>
</dbReference>